<protein>
    <submittedName>
        <fullName evidence="2">Uncharacterized protein</fullName>
    </submittedName>
</protein>
<evidence type="ECO:0000313" key="3">
    <source>
        <dbReference type="Proteomes" id="UP001163046"/>
    </source>
</evidence>
<sequence>MEAFLQVDEGPPIPFALLSPFFVNFLESVSKGIQHKGLEGEAFGVLEEALAKLTDPMRPKGLSQEFVKVTSSFRKRKGRTEAEINADMAKGILLPLINGFSILNASHEDAISKRTQLDGRLMLLPWKMGWQGLALGNTKAWYGEIDMLICHNSNAGQSTVAVVCEEVSDSDSDDEVSDSDSDSDDEELSEADGKWPAEEQSLPKSCIAVEGKKAVSPRWSLVGWHFSQAYATAVTFSFVYHYGFCFKATLVPTLQVSPEGFQIFLYDCKNDIMLAQSFLWSRTSLICLWAFLHTRIFFPHTLEPSQFSFVPKFGYGYELFDKGAVLGFNSLKREEFYFGLSKNSKMWKKEEPKKFTPLIL</sequence>
<dbReference type="EMBL" id="MU827340">
    <property type="protein sequence ID" value="KAJ7353824.1"/>
    <property type="molecule type" value="Genomic_DNA"/>
</dbReference>
<feature type="region of interest" description="Disordered" evidence="1">
    <location>
        <begin position="169"/>
        <end position="199"/>
    </location>
</feature>
<feature type="compositionally biased region" description="Acidic residues" evidence="1">
    <location>
        <begin position="169"/>
        <end position="190"/>
    </location>
</feature>
<evidence type="ECO:0000256" key="1">
    <source>
        <dbReference type="SAM" id="MobiDB-lite"/>
    </source>
</evidence>
<dbReference type="AlphaFoldDB" id="A0A9X0CKD2"/>
<gene>
    <name evidence="2" type="ORF">OS493_032098</name>
</gene>
<keyword evidence="3" id="KW-1185">Reference proteome</keyword>
<accession>A0A9X0CKD2</accession>
<proteinExistence type="predicted"/>
<name>A0A9X0CKD2_9CNID</name>
<reference evidence="2" key="1">
    <citation type="submission" date="2023-01" db="EMBL/GenBank/DDBJ databases">
        <title>Genome assembly of the deep-sea coral Lophelia pertusa.</title>
        <authorList>
            <person name="Herrera S."/>
            <person name="Cordes E."/>
        </authorList>
    </citation>
    <scope>NUCLEOTIDE SEQUENCE</scope>
    <source>
        <strain evidence="2">USNM1676648</strain>
        <tissue evidence="2">Polyp</tissue>
    </source>
</reference>
<dbReference type="Proteomes" id="UP001163046">
    <property type="component" value="Unassembled WGS sequence"/>
</dbReference>
<organism evidence="2 3">
    <name type="scientific">Desmophyllum pertusum</name>
    <dbReference type="NCBI Taxonomy" id="174260"/>
    <lineage>
        <taxon>Eukaryota</taxon>
        <taxon>Metazoa</taxon>
        <taxon>Cnidaria</taxon>
        <taxon>Anthozoa</taxon>
        <taxon>Hexacorallia</taxon>
        <taxon>Scleractinia</taxon>
        <taxon>Caryophylliina</taxon>
        <taxon>Caryophylliidae</taxon>
        <taxon>Desmophyllum</taxon>
    </lineage>
</organism>
<evidence type="ECO:0000313" key="2">
    <source>
        <dbReference type="EMBL" id="KAJ7353824.1"/>
    </source>
</evidence>
<comment type="caution">
    <text evidence="2">The sequence shown here is derived from an EMBL/GenBank/DDBJ whole genome shotgun (WGS) entry which is preliminary data.</text>
</comment>
<dbReference type="OrthoDB" id="5988800at2759"/>